<evidence type="ECO:0000313" key="2">
    <source>
        <dbReference type="Proteomes" id="UP000310016"/>
    </source>
</evidence>
<dbReference type="Proteomes" id="UP000310016">
    <property type="component" value="Unassembled WGS sequence"/>
</dbReference>
<name>A0A4V5MS62_9NEIS</name>
<proteinExistence type="predicted"/>
<evidence type="ECO:0000313" key="1">
    <source>
        <dbReference type="EMBL" id="TJZ79028.1"/>
    </source>
</evidence>
<sequence>MLRAKGYADAVLGVPACLDAGSGLGELDARQENGSKAVVAWRERAFFASDPTAGQPPLSAV</sequence>
<dbReference type="EMBL" id="SUMF01000001">
    <property type="protein sequence ID" value="TJZ79028.1"/>
    <property type="molecule type" value="Genomic_DNA"/>
</dbReference>
<reference evidence="1 2" key="1">
    <citation type="submission" date="2019-04" db="EMBL/GenBank/DDBJ databases">
        <title>Chitiniphilus eburnea sp. nov., a novel chitinolytic bacterium isolated from aquaculture sludge.</title>
        <authorList>
            <person name="Sheng M."/>
        </authorList>
    </citation>
    <scope>NUCLEOTIDE SEQUENCE [LARGE SCALE GENOMIC DNA]</scope>
    <source>
        <strain evidence="1 2">HX-2-15</strain>
    </source>
</reference>
<dbReference type="RefSeq" id="WP_136771542.1">
    <property type="nucleotide sequence ID" value="NZ_CP156074.1"/>
</dbReference>
<accession>A0A4V5MS62</accession>
<comment type="caution">
    <text evidence="1">The sequence shown here is derived from an EMBL/GenBank/DDBJ whole genome shotgun (WGS) entry which is preliminary data.</text>
</comment>
<keyword evidence="2" id="KW-1185">Reference proteome</keyword>
<gene>
    <name evidence="1" type="ORF">FAZ21_01715</name>
</gene>
<protein>
    <submittedName>
        <fullName evidence="1">Uncharacterized protein</fullName>
    </submittedName>
</protein>
<dbReference type="AlphaFoldDB" id="A0A4V5MS62"/>
<organism evidence="1 2">
    <name type="scientific">Chitiniphilus eburneus</name>
    <dbReference type="NCBI Taxonomy" id="2571148"/>
    <lineage>
        <taxon>Bacteria</taxon>
        <taxon>Pseudomonadati</taxon>
        <taxon>Pseudomonadota</taxon>
        <taxon>Betaproteobacteria</taxon>
        <taxon>Neisseriales</taxon>
        <taxon>Chitinibacteraceae</taxon>
        <taxon>Chitiniphilus</taxon>
    </lineage>
</organism>